<evidence type="ECO:0000256" key="1">
    <source>
        <dbReference type="SAM" id="MobiDB-lite"/>
    </source>
</evidence>
<feature type="compositionally biased region" description="Polar residues" evidence="1">
    <location>
        <begin position="173"/>
        <end position="182"/>
    </location>
</feature>
<dbReference type="Proteomes" id="UP000322245">
    <property type="component" value="Unassembled WGS sequence"/>
</dbReference>
<dbReference type="AlphaFoldDB" id="A0A5D3B172"/>
<comment type="caution">
    <text evidence="2">The sequence shown here is derived from an EMBL/GenBank/DDBJ whole genome shotgun (WGS) entry which is preliminary data.</text>
</comment>
<feature type="compositionally biased region" description="Low complexity" evidence="1">
    <location>
        <begin position="204"/>
        <end position="213"/>
    </location>
</feature>
<sequence length="310" mass="32800">MLFFEVSGVSLTNLEDEHPVITTILGQGDGSRFRRRPWPKAFVRTPSGGALPVSFHSLGALPDTAILTCGFALEGYLMSGDSKAGLEWVTEIVIIEGLLEEKVSVGTGPKTPPKRKADVDMDVLLGLSSGKKGELDMLPGGNEGEADSTYDVAAAVAMDSAPNTPTVIARPSSVPSTATSLPVSRPALPRRPLGWPSTSPMPPATGSTASRTPRTPPSSPGTPFVLRRSTTSVPASAVIASSIGRAFAWRGANQELRSIHDGTRWRDMPAGNTRDIVNGKVVMNPVDEVVGGKKLIELEYGLFLAINCDW</sequence>
<proteinExistence type="predicted"/>
<reference evidence="2 3" key="1">
    <citation type="submission" date="2017-05" db="EMBL/GenBank/DDBJ databases">
        <title>The Genome Sequence of Tsuchiyaea wingfieldii DSM 27421.</title>
        <authorList>
            <person name="Cuomo C."/>
            <person name="Passer A."/>
            <person name="Billmyre B."/>
            <person name="Heitman J."/>
        </authorList>
    </citation>
    <scope>NUCLEOTIDE SEQUENCE [LARGE SCALE GENOMIC DNA]</scope>
    <source>
        <strain evidence="2 3">DSM 27421</strain>
    </source>
</reference>
<name>A0A5D3B172_9TREE</name>
<dbReference type="EMBL" id="NIDF01000030">
    <property type="protein sequence ID" value="TYJ56060.1"/>
    <property type="molecule type" value="Genomic_DNA"/>
</dbReference>
<evidence type="ECO:0000313" key="2">
    <source>
        <dbReference type="EMBL" id="TYJ56060.1"/>
    </source>
</evidence>
<accession>A0A5D3B172</accession>
<gene>
    <name evidence="2" type="ORF">B9479_003303</name>
</gene>
<evidence type="ECO:0000313" key="3">
    <source>
        <dbReference type="Proteomes" id="UP000322245"/>
    </source>
</evidence>
<protein>
    <submittedName>
        <fullName evidence="2">Uncharacterized protein</fullName>
    </submittedName>
</protein>
<keyword evidence="3" id="KW-1185">Reference proteome</keyword>
<feature type="region of interest" description="Disordered" evidence="1">
    <location>
        <begin position="163"/>
        <end position="227"/>
    </location>
</feature>
<organism evidence="2 3">
    <name type="scientific">Cryptococcus floricola</name>
    <dbReference type="NCBI Taxonomy" id="2591691"/>
    <lineage>
        <taxon>Eukaryota</taxon>
        <taxon>Fungi</taxon>
        <taxon>Dikarya</taxon>
        <taxon>Basidiomycota</taxon>
        <taxon>Agaricomycotina</taxon>
        <taxon>Tremellomycetes</taxon>
        <taxon>Tremellales</taxon>
        <taxon>Cryptococcaceae</taxon>
        <taxon>Cryptococcus</taxon>
    </lineage>
</organism>